<dbReference type="Proteomes" id="UP000218267">
    <property type="component" value="Chromosome"/>
</dbReference>
<protein>
    <recommendedName>
        <fullName evidence="3">Type VI secretion system-associated protein</fullName>
    </recommendedName>
</protein>
<accession>A0A1Y1CIS8</accession>
<evidence type="ECO:0000313" key="2">
    <source>
        <dbReference type="Proteomes" id="UP000218267"/>
    </source>
</evidence>
<dbReference type="AlphaFoldDB" id="A0A1Y1CIS8"/>
<evidence type="ECO:0008006" key="3">
    <source>
        <dbReference type="Google" id="ProtNLM"/>
    </source>
</evidence>
<dbReference type="EMBL" id="AP018042">
    <property type="protein sequence ID" value="BAX80235.1"/>
    <property type="molecule type" value="Genomic_DNA"/>
</dbReference>
<dbReference type="KEGG" id="mbas:ALGA_1875"/>
<gene>
    <name evidence="1" type="ORF">ALGA_1875</name>
</gene>
<proteinExistence type="predicted"/>
<dbReference type="OrthoDB" id="1090702at2"/>
<name>A0A1Y1CIS8_9BACT</name>
<organism evidence="1 2">
    <name type="scientific">Labilibaculum antarcticum</name>
    <dbReference type="NCBI Taxonomy" id="1717717"/>
    <lineage>
        <taxon>Bacteria</taxon>
        <taxon>Pseudomonadati</taxon>
        <taxon>Bacteroidota</taxon>
        <taxon>Bacteroidia</taxon>
        <taxon>Marinilabiliales</taxon>
        <taxon>Marinifilaceae</taxon>
        <taxon>Labilibaculum</taxon>
    </lineage>
</organism>
<evidence type="ECO:0000313" key="1">
    <source>
        <dbReference type="EMBL" id="BAX80235.1"/>
    </source>
</evidence>
<sequence>MINEKEMHLPVNWVDGMNINKKHFIAQENSFIQNSMGLANLSVSPLSFGLVKSERDFLWMDIDNDIQLLVNFKPVDIILPSGFQYKITEGKDSKREFKCDLPKAESDAVYYVVLSVDPFSRQPFGLADAAESPIRKPFVTPEIKISITEEDELSEILLGLNHLVIGRITREDTVWNIDSEYIVASTLISSNPVLFDVYKQVEIYLSSIEKYSGLIVNKIRLKKQDNPLAKALNEICCKLLDLMSVSLSKYRISTPYSIPVEMVILVMDLARIVKNTLDGWQGCGKDEFLTYISDWCNVNEGEFEDALSQVVKHRYDHNKIDLSVDRIVKLLSLLKQMLHILSGLDYIGKKIDTDLFVKEETLMEEEIEGSTTAKKKRPFFFGRE</sequence>
<reference evidence="2" key="2">
    <citation type="journal article" date="2020" name="Antonie Van Leeuwenhoek">
        <title>Labilibaculum antarcticum sp. nov., a novel facultative anaerobic, psychrotorelant bacterium isolated from marine sediment of Antarctica.</title>
        <authorList>
            <person name="Watanabe M."/>
            <person name="Kojima H."/>
            <person name="Fukui M."/>
        </authorList>
    </citation>
    <scope>NUCLEOTIDE SEQUENCE [LARGE SCALE GENOMIC DNA]</scope>
    <source>
        <strain evidence="2">SPP2</strain>
    </source>
</reference>
<dbReference type="RefSeq" id="WP_096429097.1">
    <property type="nucleotide sequence ID" value="NZ_AP018042.1"/>
</dbReference>
<reference evidence="1 2" key="1">
    <citation type="journal article" date="2018" name="Mar. Genomics">
        <title>Complete genome sequence of Marinifilaceae bacterium strain SPP2, isolated from the Antarctic marine sediment.</title>
        <authorList>
            <person name="Watanabe M."/>
            <person name="Kojima H."/>
            <person name="Fukui M."/>
        </authorList>
    </citation>
    <scope>NUCLEOTIDE SEQUENCE [LARGE SCALE GENOMIC DNA]</scope>
    <source>
        <strain evidence="1 2">SPP2</strain>
    </source>
</reference>
<keyword evidence="2" id="KW-1185">Reference proteome</keyword>